<evidence type="ECO:0000259" key="10">
    <source>
        <dbReference type="Pfam" id="PF04068"/>
    </source>
</evidence>
<comment type="caution">
    <text evidence="6">Lacks conserved residue(s) required for the propagation of feature annotation.</text>
</comment>
<dbReference type="PANTHER" id="PTHR20426:SF0">
    <property type="entry name" value="18S RRNA AMINOCARBOXYPROPYLTRANSFERASE"/>
    <property type="match status" value="1"/>
</dbReference>
<feature type="domain" description="RNase L inhibitor RLI-like possible metal-binding" evidence="10">
    <location>
        <begin position="96"/>
        <end position="123"/>
    </location>
</feature>
<evidence type="ECO:0000259" key="9">
    <source>
        <dbReference type="Pfam" id="PF04034"/>
    </source>
</evidence>
<reference evidence="12" key="1">
    <citation type="submission" date="2017-01" db="EMBL/GenBank/DDBJ databases">
        <title>Comparative genomics of anhydrobiosis in the tardigrade Hypsibius dujardini.</title>
        <authorList>
            <person name="Yoshida Y."/>
            <person name="Koutsovoulos G."/>
            <person name="Laetsch D."/>
            <person name="Stevens L."/>
            <person name="Kumar S."/>
            <person name="Horikawa D."/>
            <person name="Ishino K."/>
            <person name="Komine S."/>
            <person name="Tomita M."/>
            <person name="Blaxter M."/>
            <person name="Arakawa K."/>
        </authorList>
    </citation>
    <scope>NUCLEOTIDE SEQUENCE [LARGE SCALE GENOMIC DNA]</scope>
    <source>
        <strain evidence="12">Z151</strain>
    </source>
</reference>
<proteinExistence type="inferred from homology"/>
<feature type="compositionally biased region" description="Acidic residues" evidence="8">
    <location>
        <begin position="55"/>
        <end position="69"/>
    </location>
</feature>
<dbReference type="GO" id="GO:0106388">
    <property type="term" value="F:rRNA small subunit aminocarboxypropyltransferase activity"/>
    <property type="evidence" value="ECO:0007669"/>
    <property type="project" value="UniProtKB-EC"/>
</dbReference>
<dbReference type="GO" id="GO:0000455">
    <property type="term" value="P:enzyme-directed rRNA pseudouridine synthesis"/>
    <property type="evidence" value="ECO:0007669"/>
    <property type="project" value="UniProtKB-UniRule"/>
</dbReference>
<dbReference type="OrthoDB" id="10262062at2759"/>
<dbReference type="InterPro" id="IPR022968">
    <property type="entry name" value="Tsr3-like"/>
</dbReference>
<evidence type="ECO:0000256" key="8">
    <source>
        <dbReference type="SAM" id="MobiDB-lite"/>
    </source>
</evidence>
<feature type="region of interest" description="Disordered" evidence="8">
    <location>
        <begin position="286"/>
        <end position="306"/>
    </location>
</feature>
<evidence type="ECO:0000313" key="12">
    <source>
        <dbReference type="Proteomes" id="UP000192578"/>
    </source>
</evidence>
<name>A0A9X6RLT0_HYPEX</name>
<evidence type="ECO:0000256" key="1">
    <source>
        <dbReference type="ARBA" id="ARBA00022490"/>
    </source>
</evidence>
<dbReference type="EMBL" id="MTYJ01000245">
    <property type="protein sequence ID" value="OWA51951.1"/>
    <property type="molecule type" value="Genomic_DNA"/>
</dbReference>
<dbReference type="Pfam" id="PF04068">
    <property type="entry name" value="Fer4_RLI"/>
    <property type="match status" value="1"/>
</dbReference>
<evidence type="ECO:0000313" key="11">
    <source>
        <dbReference type="EMBL" id="OWA51951.1"/>
    </source>
</evidence>
<evidence type="ECO:0000256" key="6">
    <source>
        <dbReference type="HAMAP-Rule" id="MF_03146"/>
    </source>
</evidence>
<evidence type="ECO:0000256" key="3">
    <source>
        <dbReference type="ARBA" id="ARBA00022552"/>
    </source>
</evidence>
<keyword evidence="3 6" id="KW-0698">rRNA processing</keyword>
<gene>
    <name evidence="11" type="ORF">BV898_16411</name>
</gene>
<keyword evidence="1" id="KW-0963">Cytoplasm</keyword>
<keyword evidence="12" id="KW-1185">Reference proteome</keyword>
<protein>
    <recommendedName>
        <fullName evidence="6">18S rRNA aminocarboxypropyltransferase</fullName>
        <ecNumber evidence="6">2.5.1.157</ecNumber>
    </recommendedName>
</protein>
<evidence type="ECO:0000256" key="7">
    <source>
        <dbReference type="SAM" id="Coils"/>
    </source>
</evidence>
<organism evidence="11 12">
    <name type="scientific">Hypsibius exemplaris</name>
    <name type="common">Freshwater tardigrade</name>
    <dbReference type="NCBI Taxonomy" id="2072580"/>
    <lineage>
        <taxon>Eukaryota</taxon>
        <taxon>Metazoa</taxon>
        <taxon>Ecdysozoa</taxon>
        <taxon>Tardigrada</taxon>
        <taxon>Eutardigrada</taxon>
        <taxon>Parachela</taxon>
        <taxon>Hypsibioidea</taxon>
        <taxon>Hypsibiidae</taxon>
        <taxon>Hypsibius</taxon>
    </lineage>
</organism>
<evidence type="ECO:0000256" key="4">
    <source>
        <dbReference type="ARBA" id="ARBA00022679"/>
    </source>
</evidence>
<accession>A0A9X6RLT0</accession>
<feature type="compositionally biased region" description="Basic and acidic residues" evidence="8">
    <location>
        <begin position="29"/>
        <end position="52"/>
    </location>
</feature>
<dbReference type="NCBIfam" id="NF002621">
    <property type="entry name" value="PRK02287.1"/>
    <property type="match status" value="1"/>
</dbReference>
<feature type="compositionally biased region" description="Basic residues" evidence="8">
    <location>
        <begin position="1"/>
        <end position="25"/>
    </location>
</feature>
<dbReference type="GO" id="GO:1904047">
    <property type="term" value="F:S-adenosyl-L-methionine binding"/>
    <property type="evidence" value="ECO:0007669"/>
    <property type="project" value="UniProtKB-UniRule"/>
</dbReference>
<dbReference type="EC" id="2.5.1.157" evidence="6"/>
<feature type="compositionally biased region" description="Acidic residues" evidence="8">
    <location>
        <begin position="296"/>
        <end position="306"/>
    </location>
</feature>
<sequence length="306" mass="34407">MPPTHKTAHGKSGRHPGGRTHRGGSRRPAAVDKMESAAEQEQDLHKRMEKLNVESTDDSVEEGECDEEESGKSDVEDVAEEELNEAFWAPSKLPFPLAMWDFDQCDPKRCTGRKLSRLGYVRRMTVKDRFSGVVLTPSATSCISMEDRPIIEKSGMAVVDCSWAKLAETPFLKLKASNARLLPFLIAANPVNYGKPCKLSCVEAYAAAMFIIGREDWCDILLNKFKWGHSFKDLNRDILKKYQACSTSAQVIAAQNEHMQKLDDEVQNDTREFEEVDDDLEFYNPNRVARNLPHADEDDSTSSDSS</sequence>
<feature type="binding site" evidence="6">
    <location>
        <position position="182"/>
    </location>
    <ligand>
        <name>S-adenosyl-L-methionine</name>
        <dbReference type="ChEBI" id="CHEBI:59789"/>
    </ligand>
</feature>
<comment type="caution">
    <text evidence="11">The sequence shown here is derived from an EMBL/GenBank/DDBJ whole genome shotgun (WGS) entry which is preliminary data.</text>
</comment>
<evidence type="ECO:0000256" key="2">
    <source>
        <dbReference type="ARBA" id="ARBA00022517"/>
    </source>
</evidence>
<feature type="binding site" evidence="6">
    <location>
        <position position="159"/>
    </location>
    <ligand>
        <name>S-adenosyl-L-methionine</name>
        <dbReference type="ChEBI" id="CHEBI:59789"/>
    </ligand>
</feature>
<dbReference type="HAMAP" id="MF_01116">
    <property type="entry name" value="TSR3"/>
    <property type="match status" value="1"/>
</dbReference>
<comment type="function">
    <text evidence="6">Aminocarboxypropyltransferase that catalyzes the aminocarboxypropyl transfer on pseudouridine in 18S rRNA. It constitutes the last step in biosynthesis of the hypermodified N1-methyl-N3-(3-amino-3-carboxypropyl) pseudouridine (m1acp3-Psi).</text>
</comment>
<dbReference type="Proteomes" id="UP000192578">
    <property type="component" value="Unassembled WGS sequence"/>
</dbReference>
<dbReference type="AlphaFoldDB" id="A0A9X6RLT0"/>
<comment type="similarity">
    <text evidence="6">Belongs to the TDD superfamily. TSR3 family.</text>
</comment>
<feature type="domain" description="16S/18S rRNA aminocarboxypropyltransferase Tsr3 C-terminal" evidence="9">
    <location>
        <begin position="133"/>
        <end position="259"/>
    </location>
</feature>
<dbReference type="Pfam" id="PF04034">
    <property type="entry name" value="Ribo_biogen_C"/>
    <property type="match status" value="1"/>
</dbReference>
<keyword evidence="4 6" id="KW-0808">Transferase</keyword>
<comment type="catalytic activity">
    <reaction evidence="6">
        <text>an N(1)-methylpseudouridine in rRNA + S-adenosyl-L-methionine = N(1)-methyl-N(3)-[(3S)-3-amino-3-carboxypropyl]pseudouridine in rRNA + S-methyl-5'-thioadenosine + H(+)</text>
        <dbReference type="Rhea" id="RHEA:63296"/>
        <dbReference type="Rhea" id="RHEA-COMP:11634"/>
        <dbReference type="Rhea" id="RHEA-COMP:16310"/>
        <dbReference type="ChEBI" id="CHEBI:15378"/>
        <dbReference type="ChEBI" id="CHEBI:17509"/>
        <dbReference type="ChEBI" id="CHEBI:59789"/>
        <dbReference type="ChEBI" id="CHEBI:74890"/>
        <dbReference type="ChEBI" id="CHEBI:146234"/>
        <dbReference type="EC" id="2.5.1.157"/>
    </reaction>
</comment>
<dbReference type="InterPro" id="IPR007209">
    <property type="entry name" value="RNaseL-inhib-like_metal-bd_dom"/>
</dbReference>
<feature type="coiled-coil region" evidence="7">
    <location>
        <begin position="252"/>
        <end position="279"/>
    </location>
</feature>
<dbReference type="GO" id="GO:0030490">
    <property type="term" value="P:maturation of SSU-rRNA"/>
    <property type="evidence" value="ECO:0007669"/>
    <property type="project" value="TreeGrafter"/>
</dbReference>
<feature type="binding site" evidence="6">
    <location>
        <position position="111"/>
    </location>
    <ligand>
        <name>S-adenosyl-L-methionine</name>
        <dbReference type="ChEBI" id="CHEBI:59789"/>
    </ligand>
</feature>
<evidence type="ECO:0000256" key="5">
    <source>
        <dbReference type="ARBA" id="ARBA00022691"/>
    </source>
</evidence>
<dbReference type="InterPro" id="IPR007177">
    <property type="entry name" value="Tsr3_C"/>
</dbReference>
<keyword evidence="2 6" id="KW-0690">Ribosome biogenesis</keyword>
<dbReference type="PANTHER" id="PTHR20426">
    <property type="entry name" value="RIBOSOME BIOGENESIS PROTEIN TSR3 HOMOLOG"/>
    <property type="match status" value="1"/>
</dbReference>
<keyword evidence="5 6" id="KW-0949">S-adenosyl-L-methionine</keyword>
<feature type="region of interest" description="Disordered" evidence="8">
    <location>
        <begin position="1"/>
        <end position="76"/>
    </location>
</feature>
<keyword evidence="7" id="KW-0175">Coiled coil</keyword>